<sequence length="332" mass="37588">MAARMLWKIAFLLLLALSLSCVVDAGSATWETARPKGGKWVGQDHIEEDMRWPERTVRYAYSDPSSRDDLNTWVRIGLDLWYANGLPESFKMVEVDRRECRRDGNNCLTITRSFKELSTPIGKQIPQSFHTLMAQWTTDSSIGMLEPGANIAHEIGHVFGLYHESHNPSFWKTGGNPWDNFELYCENFEGFEGLSDRFSFGMIWGARGLCKDGCVARRFKFRAAEVLPCKDDNALTPISGITTDADVDWSSIMMTPSYIGTGRDPREDDDRPTLRRALGKRYIRPNYAPTPSDVEGLKTLYEAPYMAPRPRLHNDPRSPAYGLFQRSAPGCS</sequence>
<dbReference type="SUPFAM" id="SSF55486">
    <property type="entry name" value="Metalloproteases ('zincins'), catalytic domain"/>
    <property type="match status" value="1"/>
</dbReference>
<evidence type="ECO:0000313" key="3">
    <source>
        <dbReference type="EMBL" id="PLN80403.1"/>
    </source>
</evidence>
<dbReference type="OrthoDB" id="291007at2759"/>
<proteinExistence type="predicted"/>
<accession>A0A2J5HTA7</accession>
<feature type="region of interest" description="Disordered" evidence="1">
    <location>
        <begin position="308"/>
        <end position="332"/>
    </location>
</feature>
<dbReference type="Proteomes" id="UP000235023">
    <property type="component" value="Unassembled WGS sequence"/>
</dbReference>
<reference evidence="4" key="1">
    <citation type="submission" date="2017-12" db="EMBL/GenBank/DDBJ databases">
        <authorList>
            <consortium name="DOE Joint Genome Institute"/>
            <person name="Mondo S.J."/>
            <person name="Kjaerbolling I."/>
            <person name="Vesth T.C."/>
            <person name="Frisvad J.C."/>
            <person name="Nybo J.L."/>
            <person name="Theobald S."/>
            <person name="Kuo A."/>
            <person name="Bowyer P."/>
            <person name="Matsuda Y."/>
            <person name="Lyhne E.K."/>
            <person name="Kogle M.E."/>
            <person name="Clum A."/>
            <person name="Lipzen A."/>
            <person name="Salamov A."/>
            <person name="Ngan C.Y."/>
            <person name="Daum C."/>
            <person name="Chiniquy J."/>
            <person name="Barry K."/>
            <person name="LaButti K."/>
            <person name="Haridas S."/>
            <person name="Simmons B.A."/>
            <person name="Magnuson J.K."/>
            <person name="Mortensen U.H."/>
            <person name="Larsen T.O."/>
            <person name="Grigoriev I.V."/>
            <person name="Baker S.E."/>
            <person name="Andersen M.R."/>
            <person name="Nordberg H.P."/>
            <person name="Cantor M.N."/>
            <person name="Hua S.X."/>
        </authorList>
    </citation>
    <scope>NUCLEOTIDE SEQUENCE [LARGE SCALE GENOMIC DNA]</scope>
    <source>
        <strain evidence="4">IBT 19404</strain>
    </source>
</reference>
<gene>
    <name evidence="3" type="ORF">BDW42DRAFT_201286</name>
</gene>
<organism evidence="3 4">
    <name type="scientific">Aspergillus taichungensis</name>
    <dbReference type="NCBI Taxonomy" id="482145"/>
    <lineage>
        <taxon>Eukaryota</taxon>
        <taxon>Fungi</taxon>
        <taxon>Dikarya</taxon>
        <taxon>Ascomycota</taxon>
        <taxon>Pezizomycotina</taxon>
        <taxon>Eurotiomycetes</taxon>
        <taxon>Eurotiomycetidae</taxon>
        <taxon>Eurotiales</taxon>
        <taxon>Aspergillaceae</taxon>
        <taxon>Aspergillus</taxon>
        <taxon>Aspergillus subgen. Circumdati</taxon>
    </lineage>
</organism>
<dbReference type="EMBL" id="KZ559548">
    <property type="protein sequence ID" value="PLN80403.1"/>
    <property type="molecule type" value="Genomic_DNA"/>
</dbReference>
<dbReference type="Gene3D" id="3.40.390.10">
    <property type="entry name" value="Collagenase (Catalytic Domain)"/>
    <property type="match status" value="1"/>
</dbReference>
<evidence type="ECO:0000256" key="1">
    <source>
        <dbReference type="SAM" id="MobiDB-lite"/>
    </source>
</evidence>
<keyword evidence="4" id="KW-1185">Reference proteome</keyword>
<evidence type="ECO:0000313" key="4">
    <source>
        <dbReference type="Proteomes" id="UP000235023"/>
    </source>
</evidence>
<evidence type="ECO:0000256" key="2">
    <source>
        <dbReference type="SAM" id="SignalP"/>
    </source>
</evidence>
<dbReference type="AlphaFoldDB" id="A0A2J5HTA7"/>
<feature type="chain" id="PRO_5014420292" description="Peptidase M12A domain-containing protein" evidence="2">
    <location>
        <begin position="26"/>
        <end position="332"/>
    </location>
</feature>
<protein>
    <recommendedName>
        <fullName evidence="5">Peptidase M12A domain-containing protein</fullName>
    </recommendedName>
</protein>
<evidence type="ECO:0008006" key="5">
    <source>
        <dbReference type="Google" id="ProtNLM"/>
    </source>
</evidence>
<dbReference type="GO" id="GO:0008237">
    <property type="term" value="F:metallopeptidase activity"/>
    <property type="evidence" value="ECO:0007669"/>
    <property type="project" value="InterPro"/>
</dbReference>
<name>A0A2J5HTA7_9EURO</name>
<feature type="signal peptide" evidence="2">
    <location>
        <begin position="1"/>
        <end position="25"/>
    </location>
</feature>
<dbReference type="PROSITE" id="PS51257">
    <property type="entry name" value="PROKAR_LIPOPROTEIN"/>
    <property type="match status" value="1"/>
</dbReference>
<dbReference type="InterPro" id="IPR024079">
    <property type="entry name" value="MetalloPept_cat_dom_sf"/>
</dbReference>
<keyword evidence="2" id="KW-0732">Signal</keyword>